<dbReference type="EMBL" id="VOIH02000012">
    <property type="protein sequence ID" value="KAF3431107.1"/>
    <property type="molecule type" value="Genomic_DNA"/>
</dbReference>
<evidence type="ECO:0000313" key="3">
    <source>
        <dbReference type="Proteomes" id="UP000796880"/>
    </source>
</evidence>
<proteinExistence type="predicted"/>
<protein>
    <submittedName>
        <fullName evidence="2">Uncharacterized protein</fullName>
    </submittedName>
</protein>
<name>A0A8K0DTW4_9ROSA</name>
<feature type="compositionally biased region" description="Basic and acidic residues" evidence="1">
    <location>
        <begin position="25"/>
        <end position="34"/>
    </location>
</feature>
<dbReference type="AlphaFoldDB" id="A0A8K0DTW4"/>
<organism evidence="2 3">
    <name type="scientific">Rhamnella rubrinervis</name>
    <dbReference type="NCBI Taxonomy" id="2594499"/>
    <lineage>
        <taxon>Eukaryota</taxon>
        <taxon>Viridiplantae</taxon>
        <taxon>Streptophyta</taxon>
        <taxon>Embryophyta</taxon>
        <taxon>Tracheophyta</taxon>
        <taxon>Spermatophyta</taxon>
        <taxon>Magnoliopsida</taxon>
        <taxon>eudicotyledons</taxon>
        <taxon>Gunneridae</taxon>
        <taxon>Pentapetalae</taxon>
        <taxon>rosids</taxon>
        <taxon>fabids</taxon>
        <taxon>Rosales</taxon>
        <taxon>Rhamnaceae</taxon>
        <taxon>rhamnoid group</taxon>
        <taxon>Rhamneae</taxon>
        <taxon>Rhamnella</taxon>
    </lineage>
</organism>
<reference evidence="2" key="1">
    <citation type="submission" date="2020-03" db="EMBL/GenBank/DDBJ databases">
        <title>A high-quality chromosome-level genome assembly of a woody plant with both climbing and erect habits, Rhamnella rubrinervis.</title>
        <authorList>
            <person name="Lu Z."/>
            <person name="Yang Y."/>
            <person name="Zhu X."/>
            <person name="Sun Y."/>
        </authorList>
    </citation>
    <scope>NUCLEOTIDE SEQUENCE</scope>
    <source>
        <strain evidence="2">BYM</strain>
        <tissue evidence="2">Leaf</tissue>
    </source>
</reference>
<gene>
    <name evidence="2" type="ORF">FNV43_RR25837</name>
</gene>
<evidence type="ECO:0000313" key="2">
    <source>
        <dbReference type="EMBL" id="KAF3431107.1"/>
    </source>
</evidence>
<accession>A0A8K0DTW4</accession>
<sequence length="60" mass="6861">MDSGGLSWADQWDYHNDPPPSSSGNDKKKNKDGSNSKSKFGKTLLSFKWMKELRKKSQKQ</sequence>
<keyword evidence="3" id="KW-1185">Reference proteome</keyword>
<evidence type="ECO:0000256" key="1">
    <source>
        <dbReference type="SAM" id="MobiDB-lite"/>
    </source>
</evidence>
<feature type="region of interest" description="Disordered" evidence="1">
    <location>
        <begin position="1"/>
        <end position="43"/>
    </location>
</feature>
<dbReference type="Proteomes" id="UP000796880">
    <property type="component" value="Unassembled WGS sequence"/>
</dbReference>
<comment type="caution">
    <text evidence="2">The sequence shown here is derived from an EMBL/GenBank/DDBJ whole genome shotgun (WGS) entry which is preliminary data.</text>
</comment>